<evidence type="ECO:0000313" key="2">
    <source>
        <dbReference type="Proteomes" id="UP001597533"/>
    </source>
</evidence>
<organism evidence="1 2">
    <name type="scientific">Lacinutrix iliipiscaria</name>
    <dbReference type="NCBI Taxonomy" id="1230532"/>
    <lineage>
        <taxon>Bacteria</taxon>
        <taxon>Pseudomonadati</taxon>
        <taxon>Bacteroidota</taxon>
        <taxon>Flavobacteriia</taxon>
        <taxon>Flavobacteriales</taxon>
        <taxon>Flavobacteriaceae</taxon>
        <taxon>Lacinutrix</taxon>
    </lineage>
</organism>
<dbReference type="Proteomes" id="UP001597533">
    <property type="component" value="Unassembled WGS sequence"/>
</dbReference>
<protein>
    <submittedName>
        <fullName evidence="1">Acyloxyacyl hydrolase</fullName>
    </submittedName>
</protein>
<evidence type="ECO:0000313" key="1">
    <source>
        <dbReference type="EMBL" id="MFD2824692.1"/>
    </source>
</evidence>
<dbReference type="InterPro" id="IPR018550">
    <property type="entry name" value="Lipid-A_deacylase-rel"/>
</dbReference>
<dbReference type="EMBL" id="JBHUOV010000015">
    <property type="protein sequence ID" value="MFD2824692.1"/>
    <property type="molecule type" value="Genomic_DNA"/>
</dbReference>
<reference evidence="2" key="1">
    <citation type="journal article" date="2019" name="Int. J. Syst. Evol. Microbiol.">
        <title>The Global Catalogue of Microorganisms (GCM) 10K type strain sequencing project: providing services to taxonomists for standard genome sequencing and annotation.</title>
        <authorList>
            <consortium name="The Broad Institute Genomics Platform"/>
            <consortium name="The Broad Institute Genome Sequencing Center for Infectious Disease"/>
            <person name="Wu L."/>
            <person name="Ma J."/>
        </authorList>
    </citation>
    <scope>NUCLEOTIDE SEQUENCE [LARGE SCALE GENOMIC DNA]</scope>
    <source>
        <strain evidence="2">KCTC 32141</strain>
    </source>
</reference>
<keyword evidence="1" id="KW-0378">Hydrolase</keyword>
<dbReference type="Gene3D" id="2.40.160.20">
    <property type="match status" value="1"/>
</dbReference>
<accession>A0ABW5WS12</accession>
<keyword evidence="2" id="KW-1185">Reference proteome</keyword>
<dbReference type="Pfam" id="PF09411">
    <property type="entry name" value="PagL"/>
    <property type="match status" value="1"/>
</dbReference>
<dbReference type="RefSeq" id="WP_183489292.1">
    <property type="nucleotide sequence ID" value="NZ_JBHUOV010000015.1"/>
</dbReference>
<comment type="caution">
    <text evidence="1">The sequence shown here is derived from an EMBL/GenBank/DDBJ whole genome shotgun (WGS) entry which is preliminary data.</text>
</comment>
<gene>
    <name evidence="1" type="ORF">ACFS5M_13500</name>
</gene>
<dbReference type="GO" id="GO:0016787">
    <property type="term" value="F:hydrolase activity"/>
    <property type="evidence" value="ECO:0007669"/>
    <property type="project" value="UniProtKB-KW"/>
</dbReference>
<sequence length="423" mass="48576">MRLDQTLLKTVILPFFLISTISSFGQDHNNNPNIIITPEILFGITGEANTGFPDRELQKQLYVSFGFDNTNNQHEWSRRFKAPRTGLSLGLTDFGNTENLGYALSLLPFIEFNAFKNKHLKVHVGTGISYFNKVYDPIENPNNKAVSSHFTWAFRLLGYYSFSTTKNIDWRVGLGYAHHSNGHIKLPNQGFNSFLLSVSADLKLNQKTISSNTIQTPPELEKSSYRYFTLRSGYGESTLSNTINSKKDVYTFSGEYGKVYNNIYKLGIGFYYRFYKKYYDYIKDNESLVQEGREFEHFKKHPVWNASNIGLSLSGEILLNHIGIDVQIGFNLFKPAYKIDWRINEGWENVPREIPENSNIVLGEFDTYFKIKHIISSRLGFKYYMIGTEKQPKNNIYIGAFINGNLGQADFTELAIGYVHKLN</sequence>
<name>A0ABW5WS12_9FLAO</name>
<proteinExistence type="predicted"/>